<accession>A0A4W5QRT2</accession>
<dbReference type="AlphaFoldDB" id="A0A4W5QRT2"/>
<evidence type="ECO:0000313" key="6">
    <source>
        <dbReference type="Ensembl" id="ENSHHUP00000075054.1"/>
    </source>
</evidence>
<name>A0A4W5QRT2_9TELE</name>
<dbReference type="GO" id="GO:0051015">
    <property type="term" value="F:actin filament binding"/>
    <property type="evidence" value="ECO:0007669"/>
    <property type="project" value="TreeGrafter"/>
</dbReference>
<evidence type="ECO:0000256" key="4">
    <source>
        <dbReference type="ARBA" id="ARBA00023136"/>
    </source>
</evidence>
<dbReference type="GO" id="GO:0000146">
    <property type="term" value="F:microfilament motor activity"/>
    <property type="evidence" value="ECO:0007669"/>
    <property type="project" value="InterPro"/>
</dbReference>
<dbReference type="PANTHER" id="PTHR46184">
    <property type="entry name" value="UNCONVENTIONAL MYOSIN-IXB-LIKE PROTEIN"/>
    <property type="match status" value="1"/>
</dbReference>
<dbReference type="InterPro" id="IPR046987">
    <property type="entry name" value="Myo9"/>
</dbReference>
<dbReference type="GO" id="GO:0005737">
    <property type="term" value="C:cytoplasm"/>
    <property type="evidence" value="ECO:0007669"/>
    <property type="project" value="UniProtKB-SubCell"/>
</dbReference>
<reference evidence="6" key="2">
    <citation type="submission" date="2025-08" db="UniProtKB">
        <authorList>
            <consortium name="Ensembl"/>
        </authorList>
    </citation>
    <scope>IDENTIFICATION</scope>
</reference>
<dbReference type="Ensembl" id="ENSHHUT00000077513.1">
    <property type="protein sequence ID" value="ENSHHUP00000075054.1"/>
    <property type="gene ID" value="ENSHHUG00000043983.1"/>
</dbReference>
<evidence type="ECO:0000256" key="3">
    <source>
        <dbReference type="ARBA" id="ARBA00022490"/>
    </source>
</evidence>
<proteinExistence type="predicted"/>
<reference evidence="6" key="3">
    <citation type="submission" date="2025-09" db="UniProtKB">
        <authorList>
            <consortium name="Ensembl"/>
        </authorList>
    </citation>
    <scope>IDENTIFICATION</scope>
</reference>
<dbReference type="STRING" id="62062.ENSHHUP00000075054"/>
<keyword evidence="7" id="KW-1185">Reference proteome</keyword>
<dbReference type="GO" id="GO:0044295">
    <property type="term" value="C:axonal growth cone"/>
    <property type="evidence" value="ECO:0007669"/>
    <property type="project" value="TreeGrafter"/>
</dbReference>
<dbReference type="PANTHER" id="PTHR46184:SF3">
    <property type="entry name" value="UNCONVENTIONAL MYOSIN-IXA"/>
    <property type="match status" value="1"/>
</dbReference>
<dbReference type="GO" id="GO:0016020">
    <property type="term" value="C:membrane"/>
    <property type="evidence" value="ECO:0007669"/>
    <property type="project" value="UniProtKB-SubCell"/>
</dbReference>
<sequence>MNKYCARLKDINSLEFAENKAKCRLTLIRRSMVKSKGKGHVRRFSYHTPSPPVSPRLQSVTGAVMQESGGEEVGAGLEPEVSEHQQLAMQQEERVLTEQIESLQKEKYLIALYLQ</sequence>
<evidence type="ECO:0000256" key="5">
    <source>
        <dbReference type="SAM" id="MobiDB-lite"/>
    </source>
</evidence>
<comment type="subcellular location">
    <subcellularLocation>
        <location evidence="2">Cytoplasm</location>
    </subcellularLocation>
    <subcellularLocation>
        <location evidence="1">Membrane</location>
    </subcellularLocation>
</comment>
<dbReference type="Proteomes" id="UP000314982">
    <property type="component" value="Unassembled WGS sequence"/>
</dbReference>
<evidence type="ECO:0000256" key="2">
    <source>
        <dbReference type="ARBA" id="ARBA00004496"/>
    </source>
</evidence>
<keyword evidence="3" id="KW-0963">Cytoplasm</keyword>
<protein>
    <submittedName>
        <fullName evidence="6">Uncharacterized protein</fullName>
    </submittedName>
</protein>
<feature type="region of interest" description="Disordered" evidence="5">
    <location>
        <begin position="39"/>
        <end position="58"/>
    </location>
</feature>
<evidence type="ECO:0000313" key="7">
    <source>
        <dbReference type="Proteomes" id="UP000314982"/>
    </source>
</evidence>
<dbReference type="GO" id="GO:0035556">
    <property type="term" value="P:intracellular signal transduction"/>
    <property type="evidence" value="ECO:0007669"/>
    <property type="project" value="InterPro"/>
</dbReference>
<dbReference type="GeneTree" id="ENSGT00970000197031"/>
<organism evidence="6 7">
    <name type="scientific">Hucho hucho</name>
    <name type="common">huchen</name>
    <dbReference type="NCBI Taxonomy" id="62062"/>
    <lineage>
        <taxon>Eukaryota</taxon>
        <taxon>Metazoa</taxon>
        <taxon>Chordata</taxon>
        <taxon>Craniata</taxon>
        <taxon>Vertebrata</taxon>
        <taxon>Euteleostomi</taxon>
        <taxon>Actinopterygii</taxon>
        <taxon>Neopterygii</taxon>
        <taxon>Teleostei</taxon>
        <taxon>Protacanthopterygii</taxon>
        <taxon>Salmoniformes</taxon>
        <taxon>Salmonidae</taxon>
        <taxon>Salmoninae</taxon>
        <taxon>Hucho</taxon>
    </lineage>
</organism>
<dbReference type="GO" id="GO:0005884">
    <property type="term" value="C:actin filament"/>
    <property type="evidence" value="ECO:0007669"/>
    <property type="project" value="TreeGrafter"/>
</dbReference>
<dbReference type="GO" id="GO:0005096">
    <property type="term" value="F:GTPase activator activity"/>
    <property type="evidence" value="ECO:0007669"/>
    <property type="project" value="InterPro"/>
</dbReference>
<keyword evidence="4" id="KW-0472">Membrane</keyword>
<evidence type="ECO:0000256" key="1">
    <source>
        <dbReference type="ARBA" id="ARBA00004370"/>
    </source>
</evidence>
<reference evidence="7" key="1">
    <citation type="submission" date="2018-06" db="EMBL/GenBank/DDBJ databases">
        <title>Genome assembly of Danube salmon.</title>
        <authorList>
            <person name="Macqueen D.J."/>
            <person name="Gundappa M.K."/>
        </authorList>
    </citation>
    <scope>NUCLEOTIDE SEQUENCE [LARGE SCALE GENOMIC DNA]</scope>
</reference>
<dbReference type="GO" id="GO:0045198">
    <property type="term" value="P:establishment of epithelial cell apical/basal polarity"/>
    <property type="evidence" value="ECO:0007669"/>
    <property type="project" value="TreeGrafter"/>
</dbReference>